<keyword evidence="2 4" id="KW-0238">DNA-binding</keyword>
<dbReference type="GO" id="GO:0000976">
    <property type="term" value="F:transcription cis-regulatory region binding"/>
    <property type="evidence" value="ECO:0007669"/>
    <property type="project" value="TreeGrafter"/>
</dbReference>
<dbReference type="InterPro" id="IPR025996">
    <property type="entry name" value="MT1864/Rv1816-like_C"/>
</dbReference>
<keyword evidence="3" id="KW-0804">Transcription</keyword>
<evidence type="ECO:0000256" key="2">
    <source>
        <dbReference type="ARBA" id="ARBA00023125"/>
    </source>
</evidence>
<evidence type="ECO:0000256" key="3">
    <source>
        <dbReference type="ARBA" id="ARBA00023163"/>
    </source>
</evidence>
<dbReference type="AlphaFoldDB" id="A0A841FQ07"/>
<dbReference type="GO" id="GO:0003700">
    <property type="term" value="F:DNA-binding transcription factor activity"/>
    <property type="evidence" value="ECO:0007669"/>
    <property type="project" value="TreeGrafter"/>
</dbReference>
<dbReference type="Gene3D" id="1.10.357.10">
    <property type="entry name" value="Tetracycline Repressor, domain 2"/>
    <property type="match status" value="1"/>
</dbReference>
<dbReference type="EMBL" id="JACHGT010000007">
    <property type="protein sequence ID" value="MBB6035878.1"/>
    <property type="molecule type" value="Genomic_DNA"/>
</dbReference>
<dbReference type="SUPFAM" id="SSF48498">
    <property type="entry name" value="Tetracyclin repressor-like, C-terminal domain"/>
    <property type="match status" value="1"/>
</dbReference>
<proteinExistence type="predicted"/>
<dbReference type="RefSeq" id="WP_184788706.1">
    <property type="nucleotide sequence ID" value="NZ_BONT01000105.1"/>
</dbReference>
<dbReference type="PANTHER" id="PTHR30055">
    <property type="entry name" value="HTH-TYPE TRANSCRIPTIONAL REGULATOR RUTR"/>
    <property type="match status" value="1"/>
</dbReference>
<gene>
    <name evidence="6" type="ORF">HNR73_003742</name>
</gene>
<reference evidence="6 7" key="1">
    <citation type="submission" date="2020-08" db="EMBL/GenBank/DDBJ databases">
        <title>Genomic Encyclopedia of Type Strains, Phase IV (KMG-IV): sequencing the most valuable type-strain genomes for metagenomic binning, comparative biology and taxonomic classification.</title>
        <authorList>
            <person name="Goeker M."/>
        </authorList>
    </citation>
    <scope>NUCLEOTIDE SEQUENCE [LARGE SCALE GENOMIC DNA]</scope>
    <source>
        <strain evidence="6 7">YIM 65646</strain>
    </source>
</reference>
<sequence>MGVDVSGPKELDGQARAFLDAGLRVLRADGAVRLTLRRVAEAAGTSTMGIYTRFGGRHGLLEAIYRHGFAILREVLHRHLSGVEDPIARIEAVAHGYREFALEDPALFALMFERPLADFDPSPALRAEALDATFGLLGEPTAEAITTGTLRDGDAPRTAYLLWTVVHGIVSIELTHALRSPLPGWFLDSRAEGRRVLEEGLAAVLAGLRG</sequence>
<dbReference type="InterPro" id="IPR036271">
    <property type="entry name" value="Tet_transcr_reg_TetR-rel_C_sf"/>
</dbReference>
<dbReference type="InterPro" id="IPR050109">
    <property type="entry name" value="HTH-type_TetR-like_transc_reg"/>
</dbReference>
<dbReference type="PANTHER" id="PTHR30055:SF234">
    <property type="entry name" value="HTH-TYPE TRANSCRIPTIONAL REGULATOR BETI"/>
    <property type="match status" value="1"/>
</dbReference>
<dbReference type="Proteomes" id="UP000548476">
    <property type="component" value="Unassembled WGS sequence"/>
</dbReference>
<dbReference type="Pfam" id="PF00440">
    <property type="entry name" value="TetR_N"/>
    <property type="match status" value="1"/>
</dbReference>
<dbReference type="PROSITE" id="PS50977">
    <property type="entry name" value="HTH_TETR_2"/>
    <property type="match status" value="1"/>
</dbReference>
<dbReference type="InterPro" id="IPR001647">
    <property type="entry name" value="HTH_TetR"/>
</dbReference>
<evidence type="ECO:0000256" key="4">
    <source>
        <dbReference type="PROSITE-ProRule" id="PRU00335"/>
    </source>
</evidence>
<protein>
    <submittedName>
        <fullName evidence="6">AcrR family transcriptional regulator</fullName>
    </submittedName>
</protein>
<dbReference type="InterPro" id="IPR009057">
    <property type="entry name" value="Homeodomain-like_sf"/>
</dbReference>
<evidence type="ECO:0000256" key="1">
    <source>
        <dbReference type="ARBA" id="ARBA00023015"/>
    </source>
</evidence>
<feature type="domain" description="HTH tetR-type" evidence="5">
    <location>
        <begin position="12"/>
        <end position="72"/>
    </location>
</feature>
<evidence type="ECO:0000313" key="7">
    <source>
        <dbReference type="Proteomes" id="UP000548476"/>
    </source>
</evidence>
<organism evidence="6 7">
    <name type="scientific">Phytomonospora endophytica</name>
    <dbReference type="NCBI Taxonomy" id="714109"/>
    <lineage>
        <taxon>Bacteria</taxon>
        <taxon>Bacillati</taxon>
        <taxon>Actinomycetota</taxon>
        <taxon>Actinomycetes</taxon>
        <taxon>Micromonosporales</taxon>
        <taxon>Micromonosporaceae</taxon>
        <taxon>Phytomonospora</taxon>
    </lineage>
</organism>
<feature type="DNA-binding region" description="H-T-H motif" evidence="4">
    <location>
        <begin position="35"/>
        <end position="54"/>
    </location>
</feature>
<keyword evidence="7" id="KW-1185">Reference proteome</keyword>
<comment type="caution">
    <text evidence="6">The sequence shown here is derived from an EMBL/GenBank/DDBJ whole genome shotgun (WGS) entry which is preliminary data.</text>
</comment>
<dbReference type="SUPFAM" id="SSF46689">
    <property type="entry name" value="Homeodomain-like"/>
    <property type="match status" value="1"/>
</dbReference>
<name>A0A841FQ07_9ACTN</name>
<evidence type="ECO:0000259" key="5">
    <source>
        <dbReference type="PROSITE" id="PS50977"/>
    </source>
</evidence>
<keyword evidence="1" id="KW-0805">Transcription regulation</keyword>
<evidence type="ECO:0000313" key="6">
    <source>
        <dbReference type="EMBL" id="MBB6035878.1"/>
    </source>
</evidence>
<accession>A0A841FQ07</accession>
<dbReference type="Pfam" id="PF13305">
    <property type="entry name" value="TetR_C_33"/>
    <property type="match status" value="1"/>
</dbReference>